<proteinExistence type="predicted"/>
<dbReference type="Proteomes" id="UP000005867">
    <property type="component" value="Chromosome"/>
</dbReference>
<sequence>MSQIGESIKKEARSERFEHPKCEDVELLRGFVKFYTSLNSSLRTFIHYRVLSRFGKSFEQIILENPSSVYQVLSGALGQHNAELFLYMFKTWLERQGCVKSIEEIGKILGRL</sequence>
<gene>
    <name evidence="1" type="ORF">P186_1751</name>
</gene>
<dbReference type="RefSeq" id="WP_014288986.1">
    <property type="nucleotide sequence ID" value="NC_016645.1"/>
</dbReference>
<dbReference type="EMBL" id="CP003098">
    <property type="protein sequence ID" value="AET33161.1"/>
    <property type="molecule type" value="Genomic_DNA"/>
</dbReference>
<dbReference type="BioCyc" id="PSP1104324:GJSN-1717-MONOMER"/>
<reference evidence="1 2" key="1">
    <citation type="journal article" date="2012" name="J. Bacteriol.">
        <title>Complete genome sequence of strain 1860, a crenarchaeon of the genus pyrobaculum able to grow with various electron acceptors.</title>
        <authorList>
            <person name="Mardanov A.V."/>
            <person name="Gumerov V.M."/>
            <person name="Slobodkina G.B."/>
            <person name="Beletsky A.V."/>
            <person name="Bonch-Osmolovskaya E.A."/>
            <person name="Ravin N.V."/>
            <person name="Skryabin K.G."/>
        </authorList>
    </citation>
    <scope>NUCLEOTIDE SEQUENCE [LARGE SCALE GENOMIC DNA]</scope>
    <source>
        <strain evidence="1 2">1860</strain>
    </source>
</reference>
<dbReference type="STRING" id="1104324.P186_1751"/>
<dbReference type="eggNOG" id="arCOG03758">
    <property type="taxonomic scope" value="Archaea"/>
</dbReference>
<keyword evidence="2" id="KW-1185">Reference proteome</keyword>
<dbReference type="HOGENOM" id="CLU_2140302_0_0_2"/>
<dbReference type="GeneID" id="11596249"/>
<dbReference type="KEGG" id="pyr:P186_1751"/>
<name>G7VGZ0_9CREN</name>
<evidence type="ECO:0000313" key="2">
    <source>
        <dbReference type="Proteomes" id="UP000005867"/>
    </source>
</evidence>
<accession>G7VGZ0</accession>
<organism evidence="1 2">
    <name type="scientific">Pyrobaculum ferrireducens</name>
    <dbReference type="NCBI Taxonomy" id="1104324"/>
    <lineage>
        <taxon>Archaea</taxon>
        <taxon>Thermoproteota</taxon>
        <taxon>Thermoprotei</taxon>
        <taxon>Thermoproteales</taxon>
        <taxon>Thermoproteaceae</taxon>
        <taxon>Pyrobaculum</taxon>
    </lineage>
</organism>
<evidence type="ECO:0000313" key="1">
    <source>
        <dbReference type="EMBL" id="AET33161.1"/>
    </source>
</evidence>
<protein>
    <submittedName>
        <fullName evidence="1">Uncharacterized protein</fullName>
    </submittedName>
</protein>
<dbReference type="AlphaFoldDB" id="G7VGZ0"/>